<evidence type="ECO:0000313" key="5">
    <source>
        <dbReference type="Proteomes" id="UP001239213"/>
    </source>
</evidence>
<feature type="chain" id="PRO_5042519813" evidence="3">
    <location>
        <begin position="19"/>
        <end position="334"/>
    </location>
</feature>
<evidence type="ECO:0000256" key="3">
    <source>
        <dbReference type="SAM" id="SignalP"/>
    </source>
</evidence>
<keyword evidence="2" id="KW-0812">Transmembrane</keyword>
<dbReference type="Proteomes" id="UP001239213">
    <property type="component" value="Unassembled WGS sequence"/>
</dbReference>
<dbReference type="AlphaFoldDB" id="A0AAI9YAR5"/>
<dbReference type="EMBL" id="MPDP01000024">
    <property type="protein sequence ID" value="KAK1493589.1"/>
    <property type="molecule type" value="Genomic_DNA"/>
</dbReference>
<gene>
    <name evidence="4" type="ORF">CCUS01_02890</name>
</gene>
<keyword evidence="1" id="KW-0175">Coiled coil</keyword>
<evidence type="ECO:0000256" key="1">
    <source>
        <dbReference type="SAM" id="Coils"/>
    </source>
</evidence>
<reference evidence="4" key="1">
    <citation type="submission" date="2016-11" db="EMBL/GenBank/DDBJ databases">
        <title>The genome sequence of Colletotrichum cuscutae.</title>
        <authorList>
            <person name="Baroncelli R."/>
        </authorList>
    </citation>
    <scope>NUCLEOTIDE SEQUENCE</scope>
    <source>
        <strain evidence="4">IMI 304802</strain>
    </source>
</reference>
<sequence>MKLSWILTFLVIAAIVIAVGPDGSPHQPDPMQAFPESATRKYKSNLPEQNAYEECYQEANGDGHCGPEYQFQPIYKEQSNACTANHPTDGSNQRNSYVIQNHVNSPISPIDNHNWDEADAKLTELFNELKILSATIQQIATRLENASNATRPFEKHTIFHNHRDQSSNNLGNDGTKAFNKRSMEDNEVPPADATDPILIALIDRLTVAQEKAAVPSTIWTGPTISTLIFGAIGLLINIAGFLKEKIQKSGPYLKWIAKLAGWDNDAMNDKITTLENRLKELEKEAVIVKLQQDINREANRVTELRNTTDKVELRMSNLELEPAIADLRNKLSTI</sequence>
<feature type="transmembrane region" description="Helical" evidence="2">
    <location>
        <begin position="219"/>
        <end position="242"/>
    </location>
</feature>
<feature type="signal peptide" evidence="3">
    <location>
        <begin position="1"/>
        <end position="18"/>
    </location>
</feature>
<keyword evidence="5" id="KW-1185">Reference proteome</keyword>
<protein>
    <submittedName>
        <fullName evidence="4">Uncharacterized protein</fullName>
    </submittedName>
</protein>
<name>A0AAI9YAR5_9PEZI</name>
<evidence type="ECO:0000256" key="2">
    <source>
        <dbReference type="SAM" id="Phobius"/>
    </source>
</evidence>
<accession>A0AAI9YAR5</accession>
<keyword evidence="3" id="KW-0732">Signal</keyword>
<organism evidence="4 5">
    <name type="scientific">Colletotrichum cuscutae</name>
    <dbReference type="NCBI Taxonomy" id="1209917"/>
    <lineage>
        <taxon>Eukaryota</taxon>
        <taxon>Fungi</taxon>
        <taxon>Dikarya</taxon>
        <taxon>Ascomycota</taxon>
        <taxon>Pezizomycotina</taxon>
        <taxon>Sordariomycetes</taxon>
        <taxon>Hypocreomycetidae</taxon>
        <taxon>Glomerellales</taxon>
        <taxon>Glomerellaceae</taxon>
        <taxon>Colletotrichum</taxon>
        <taxon>Colletotrichum acutatum species complex</taxon>
    </lineage>
</organism>
<proteinExistence type="predicted"/>
<keyword evidence="2" id="KW-0472">Membrane</keyword>
<feature type="coiled-coil region" evidence="1">
    <location>
        <begin position="264"/>
        <end position="321"/>
    </location>
</feature>
<keyword evidence="2" id="KW-1133">Transmembrane helix</keyword>
<evidence type="ECO:0000313" key="4">
    <source>
        <dbReference type="EMBL" id="KAK1493589.1"/>
    </source>
</evidence>
<comment type="caution">
    <text evidence="4">The sequence shown here is derived from an EMBL/GenBank/DDBJ whole genome shotgun (WGS) entry which is preliminary data.</text>
</comment>